<organism evidence="2 3">
    <name type="scientific">Acidimicrobium ferrooxidans (strain DSM 10331 / JCM 15462 / NBRC 103882 / ICP)</name>
    <dbReference type="NCBI Taxonomy" id="525909"/>
    <lineage>
        <taxon>Bacteria</taxon>
        <taxon>Bacillati</taxon>
        <taxon>Actinomycetota</taxon>
        <taxon>Acidimicrobiia</taxon>
        <taxon>Acidimicrobiales</taxon>
        <taxon>Acidimicrobiaceae</taxon>
        <taxon>Acidimicrobium</taxon>
    </lineage>
</organism>
<dbReference type="RefSeq" id="WP_015797950.1">
    <property type="nucleotide sequence ID" value="NC_013124.1"/>
</dbReference>
<name>C7M357_ACIFD</name>
<dbReference type="AlphaFoldDB" id="C7M357"/>
<dbReference type="eggNOG" id="ENOG5031DB3">
    <property type="taxonomic scope" value="Bacteria"/>
</dbReference>
<evidence type="ECO:0000313" key="2">
    <source>
        <dbReference type="EMBL" id="ACU53451.1"/>
    </source>
</evidence>
<feature type="transmembrane region" description="Helical" evidence="1">
    <location>
        <begin position="74"/>
        <end position="93"/>
    </location>
</feature>
<keyword evidence="1" id="KW-0812">Transmembrane</keyword>
<dbReference type="STRING" id="525909.Afer_0484"/>
<dbReference type="Proteomes" id="UP000000771">
    <property type="component" value="Chromosome"/>
</dbReference>
<sequence>MITALEQRLGSLSEGLPKLPAGAVAWLTRWAWLISLVVGILFALDAVQLARLATELGSSLAGIFFVSTHVTSELYLAAALTAVFAVLYIAATGPLKRGRYRGWRLIFVGTVLQLAFGIVIAIFVGVGGVLETLIEIAIGWYLLFQIRPNFAAQD</sequence>
<dbReference type="HOGENOM" id="CLU_1700430_0_0_11"/>
<reference evidence="2 3" key="1">
    <citation type="journal article" date="2009" name="Stand. Genomic Sci.">
        <title>Complete genome sequence of Acidimicrobium ferrooxidans type strain (ICP).</title>
        <authorList>
            <person name="Clum A."/>
            <person name="Nolan M."/>
            <person name="Lang E."/>
            <person name="Glavina Del Rio T."/>
            <person name="Tice H."/>
            <person name="Copeland A."/>
            <person name="Cheng J.F."/>
            <person name="Lucas S."/>
            <person name="Chen F."/>
            <person name="Bruce D."/>
            <person name="Goodwin L."/>
            <person name="Pitluck S."/>
            <person name="Ivanova N."/>
            <person name="Mavrommatis K."/>
            <person name="Mikhailova N."/>
            <person name="Pati A."/>
            <person name="Chen A."/>
            <person name="Palaniappan K."/>
            <person name="Goker M."/>
            <person name="Spring S."/>
            <person name="Land M."/>
            <person name="Hauser L."/>
            <person name="Chang Y.J."/>
            <person name="Jeffries C.C."/>
            <person name="Chain P."/>
            <person name="Bristow J."/>
            <person name="Eisen J.A."/>
            <person name="Markowitz V."/>
            <person name="Hugenholtz P."/>
            <person name="Kyrpides N.C."/>
            <person name="Klenk H.P."/>
            <person name="Lapidus A."/>
        </authorList>
    </citation>
    <scope>NUCLEOTIDE SEQUENCE [LARGE SCALE GENOMIC DNA]</scope>
    <source>
        <strain evidence="3">DSM 10331 / JCM 15462 / NBRC 103882 / ICP</strain>
    </source>
</reference>
<accession>C7M357</accession>
<evidence type="ECO:0000256" key="1">
    <source>
        <dbReference type="SAM" id="Phobius"/>
    </source>
</evidence>
<evidence type="ECO:0000313" key="3">
    <source>
        <dbReference type="Proteomes" id="UP000000771"/>
    </source>
</evidence>
<keyword evidence="1" id="KW-0472">Membrane</keyword>
<keyword evidence="3" id="KW-1185">Reference proteome</keyword>
<dbReference type="EMBL" id="CP001631">
    <property type="protein sequence ID" value="ACU53451.1"/>
    <property type="molecule type" value="Genomic_DNA"/>
</dbReference>
<proteinExistence type="predicted"/>
<gene>
    <name evidence="2" type="ordered locus">Afer_0484</name>
</gene>
<dbReference type="OrthoDB" id="5245089at2"/>
<protein>
    <submittedName>
        <fullName evidence="2">Uncharacterized protein</fullName>
    </submittedName>
</protein>
<dbReference type="KEGG" id="afo:Afer_0484"/>
<feature type="transmembrane region" description="Helical" evidence="1">
    <location>
        <begin position="105"/>
        <end position="130"/>
    </location>
</feature>
<keyword evidence="1" id="KW-1133">Transmembrane helix</keyword>